<feature type="transmembrane region" description="Helical" evidence="1">
    <location>
        <begin position="229"/>
        <end position="250"/>
    </location>
</feature>
<organism evidence="3 4">
    <name type="scientific">Shimia abyssi</name>
    <dbReference type="NCBI Taxonomy" id="1662395"/>
    <lineage>
        <taxon>Bacteria</taxon>
        <taxon>Pseudomonadati</taxon>
        <taxon>Pseudomonadota</taxon>
        <taxon>Alphaproteobacteria</taxon>
        <taxon>Rhodobacterales</taxon>
        <taxon>Roseobacteraceae</taxon>
    </lineage>
</organism>
<evidence type="ECO:0000313" key="4">
    <source>
        <dbReference type="Proteomes" id="UP000240418"/>
    </source>
</evidence>
<keyword evidence="1" id="KW-0472">Membrane</keyword>
<comment type="caution">
    <text evidence="3">The sequence shown here is derived from an EMBL/GenBank/DDBJ whole genome shotgun (WGS) entry which is preliminary data.</text>
</comment>
<accession>A0A2P8F7V9</accession>
<proteinExistence type="predicted"/>
<reference evidence="3 4" key="1">
    <citation type="submission" date="2018-03" db="EMBL/GenBank/DDBJ databases">
        <title>Genomic Encyclopedia of Archaeal and Bacterial Type Strains, Phase II (KMG-II): from individual species to whole genera.</title>
        <authorList>
            <person name="Goeker M."/>
        </authorList>
    </citation>
    <scope>NUCLEOTIDE SEQUENCE [LARGE SCALE GENOMIC DNA]</scope>
    <source>
        <strain evidence="3 4">DSM 100673</strain>
    </source>
</reference>
<evidence type="ECO:0000259" key="2">
    <source>
        <dbReference type="Pfam" id="PF02517"/>
    </source>
</evidence>
<keyword evidence="1" id="KW-1133">Transmembrane helix</keyword>
<keyword evidence="1" id="KW-0812">Transmembrane</keyword>
<feature type="transmembrane region" description="Helical" evidence="1">
    <location>
        <begin position="201"/>
        <end position="222"/>
    </location>
</feature>
<sequence>MLTPKFSGIGDMNVSFISKNAKKLSVAILISLPGLLALVSLVTPPLGFPAIALAVNPLVLLVVFTLAGCFAAPRVSLKSRLFLGDEQSPALLLFFLLLGAVAGLMLGVLDQTTASVWRPDGGELKTLFEGADLSNLTIGIFYGGITEEIIMRWGLLSLLALGLSKLSHYRVALQLAVVLTAVLFAAGHLPAIFLMSPEPGSLVLVRTLGLNLIAGLLFGYAYTRISLEAAFSAHMGLHLGVFLTAATLQLV</sequence>
<dbReference type="EMBL" id="PYGJ01000015">
    <property type="protein sequence ID" value="PSL17742.1"/>
    <property type="molecule type" value="Genomic_DNA"/>
</dbReference>
<dbReference type="RefSeq" id="WP_106609854.1">
    <property type="nucleotide sequence ID" value="NZ_PYGJ01000015.1"/>
</dbReference>
<dbReference type="OrthoDB" id="378663at2"/>
<dbReference type="Proteomes" id="UP000240418">
    <property type="component" value="Unassembled WGS sequence"/>
</dbReference>
<dbReference type="GO" id="GO:0006508">
    <property type="term" value="P:proteolysis"/>
    <property type="evidence" value="ECO:0007669"/>
    <property type="project" value="UniProtKB-KW"/>
</dbReference>
<feature type="transmembrane region" description="Helical" evidence="1">
    <location>
        <begin position="48"/>
        <end position="70"/>
    </location>
</feature>
<feature type="domain" description="CAAX prenyl protease 2/Lysostaphin resistance protein A-like" evidence="2">
    <location>
        <begin position="135"/>
        <end position="237"/>
    </location>
</feature>
<dbReference type="Pfam" id="PF02517">
    <property type="entry name" value="Rce1-like"/>
    <property type="match status" value="1"/>
</dbReference>
<dbReference type="AlphaFoldDB" id="A0A2P8F7V9"/>
<evidence type="ECO:0000313" key="3">
    <source>
        <dbReference type="EMBL" id="PSL17742.1"/>
    </source>
</evidence>
<feature type="transmembrane region" description="Helical" evidence="1">
    <location>
        <begin position="175"/>
        <end position="195"/>
    </location>
</feature>
<feature type="transmembrane region" description="Helical" evidence="1">
    <location>
        <begin position="90"/>
        <end position="109"/>
    </location>
</feature>
<dbReference type="InterPro" id="IPR003675">
    <property type="entry name" value="Rce1/LyrA-like_dom"/>
</dbReference>
<keyword evidence="3" id="KW-0645">Protease</keyword>
<keyword evidence="3" id="KW-0378">Hydrolase</keyword>
<gene>
    <name evidence="3" type="ORF">CLV88_11589</name>
</gene>
<dbReference type="GO" id="GO:0004175">
    <property type="term" value="F:endopeptidase activity"/>
    <property type="evidence" value="ECO:0007669"/>
    <property type="project" value="UniProtKB-ARBA"/>
</dbReference>
<feature type="transmembrane region" description="Helical" evidence="1">
    <location>
        <begin position="24"/>
        <end position="42"/>
    </location>
</feature>
<dbReference type="GO" id="GO:0080120">
    <property type="term" value="P:CAAX-box protein maturation"/>
    <property type="evidence" value="ECO:0007669"/>
    <property type="project" value="UniProtKB-ARBA"/>
</dbReference>
<name>A0A2P8F7V9_9RHOB</name>
<protein>
    <submittedName>
        <fullName evidence="3">CAAX prenyl protease-like protein</fullName>
    </submittedName>
</protein>
<evidence type="ECO:0000256" key="1">
    <source>
        <dbReference type="SAM" id="Phobius"/>
    </source>
</evidence>
<keyword evidence="4" id="KW-1185">Reference proteome</keyword>